<dbReference type="OMA" id="QMNLKIV"/>
<evidence type="ECO:0000313" key="1">
    <source>
        <dbReference type="EMBL" id="CAD8139784.1"/>
    </source>
</evidence>
<accession>A0A8S1SMQ2</accession>
<gene>
    <name evidence="1" type="ORF">POCTA_138.1.T0110067</name>
</gene>
<dbReference type="AlphaFoldDB" id="A0A8S1SMQ2"/>
<evidence type="ECO:0000313" key="2">
    <source>
        <dbReference type="Proteomes" id="UP000683925"/>
    </source>
</evidence>
<sequence>MKQLKQYQTESLAKMGRENIKDKLKYLIPNYNNQKQIINKEKQLTQSSINTRNNSKTSLQIKENNQMNLKIVSKKWLLKKRQLQQQLPQLDRPQLIIKPQIILKLFVNCQKRQKH</sequence>
<organism evidence="1 2">
    <name type="scientific">Paramecium octaurelia</name>
    <dbReference type="NCBI Taxonomy" id="43137"/>
    <lineage>
        <taxon>Eukaryota</taxon>
        <taxon>Sar</taxon>
        <taxon>Alveolata</taxon>
        <taxon>Ciliophora</taxon>
        <taxon>Intramacronucleata</taxon>
        <taxon>Oligohymenophorea</taxon>
        <taxon>Peniculida</taxon>
        <taxon>Parameciidae</taxon>
        <taxon>Paramecium</taxon>
    </lineage>
</organism>
<dbReference type="OrthoDB" id="307314at2759"/>
<reference evidence="1" key="1">
    <citation type="submission" date="2021-01" db="EMBL/GenBank/DDBJ databases">
        <authorList>
            <consortium name="Genoscope - CEA"/>
            <person name="William W."/>
        </authorList>
    </citation>
    <scope>NUCLEOTIDE SEQUENCE</scope>
</reference>
<protein>
    <submittedName>
        <fullName evidence="1">Uncharacterized protein</fullName>
    </submittedName>
</protein>
<name>A0A8S1SMQ2_PAROT</name>
<dbReference type="Proteomes" id="UP000683925">
    <property type="component" value="Unassembled WGS sequence"/>
</dbReference>
<dbReference type="EMBL" id="CAJJDP010000010">
    <property type="protein sequence ID" value="CAD8139784.1"/>
    <property type="molecule type" value="Genomic_DNA"/>
</dbReference>
<keyword evidence="2" id="KW-1185">Reference proteome</keyword>
<comment type="caution">
    <text evidence="1">The sequence shown here is derived from an EMBL/GenBank/DDBJ whole genome shotgun (WGS) entry which is preliminary data.</text>
</comment>
<proteinExistence type="predicted"/>